<evidence type="ECO:0000256" key="6">
    <source>
        <dbReference type="SAM" id="MobiDB-lite"/>
    </source>
</evidence>
<evidence type="ECO:0000256" key="5">
    <source>
        <dbReference type="ARBA" id="ARBA00030497"/>
    </source>
</evidence>
<protein>
    <recommendedName>
        <fullName evidence="3">4a-hydroxytetrahydrobiopterin dehydratase</fullName>
        <ecNumber evidence="3">4.2.1.96</ecNumber>
    </recommendedName>
    <alternativeName>
        <fullName evidence="5">4-alpha-hydroxy-tetrahydropterin dehydratase</fullName>
    </alternativeName>
</protein>
<evidence type="ECO:0000313" key="8">
    <source>
        <dbReference type="Proteomes" id="UP001590950"/>
    </source>
</evidence>
<feature type="region of interest" description="Disordered" evidence="6">
    <location>
        <begin position="1"/>
        <end position="22"/>
    </location>
</feature>
<proteinExistence type="inferred from homology"/>
<dbReference type="Gene3D" id="3.30.1360.20">
    <property type="entry name" value="Transcriptional coactivator/pterin dehydratase"/>
    <property type="match status" value="1"/>
</dbReference>
<dbReference type="EC" id="4.2.1.96" evidence="3"/>
<dbReference type="PANTHER" id="PTHR12599">
    <property type="entry name" value="PTERIN-4-ALPHA-CARBINOLAMINE DEHYDRATASE"/>
    <property type="match status" value="1"/>
</dbReference>
<evidence type="ECO:0000256" key="3">
    <source>
        <dbReference type="ARBA" id="ARBA00013252"/>
    </source>
</evidence>
<dbReference type="EMBL" id="JBEFKJ010000001">
    <property type="protein sequence ID" value="KAL2048590.1"/>
    <property type="molecule type" value="Genomic_DNA"/>
</dbReference>
<dbReference type="InterPro" id="IPR001533">
    <property type="entry name" value="Pterin_deHydtase"/>
</dbReference>
<dbReference type="Proteomes" id="UP001590950">
    <property type="component" value="Unassembled WGS sequence"/>
</dbReference>
<sequence length="151" mass="17290">MSSPGQTPGLSQTQSVHKLAGHQAQISKAQNVTEVLTKLEPLLAGQGDARGQRWQLCLEGKGIRRSFYFKGFKKAWNFMDAVAQECKARNHHPEWWNAYNHIFIQWTTHRPEGLSINDVEMAAWCDEQARAHEERMDVEPEPLKIFGFVET</sequence>
<comment type="caution">
    <text evidence="7">The sequence shown here is derived from an EMBL/GenBank/DDBJ whole genome shotgun (WGS) entry which is preliminary data.</text>
</comment>
<keyword evidence="4" id="KW-0456">Lyase</keyword>
<dbReference type="InterPro" id="IPR036428">
    <property type="entry name" value="PCD_sf"/>
</dbReference>
<evidence type="ECO:0000256" key="1">
    <source>
        <dbReference type="ARBA" id="ARBA00001554"/>
    </source>
</evidence>
<feature type="compositionally biased region" description="Polar residues" evidence="6">
    <location>
        <begin position="1"/>
        <end position="16"/>
    </location>
</feature>
<reference evidence="7 8" key="1">
    <citation type="submission" date="2024-09" db="EMBL/GenBank/DDBJ databases">
        <title>Rethinking Asexuality: The Enigmatic Case of Functional Sexual Genes in Lepraria (Stereocaulaceae).</title>
        <authorList>
            <person name="Doellman M."/>
            <person name="Sun Y."/>
            <person name="Barcenas-Pena A."/>
            <person name="Lumbsch H.T."/>
            <person name="Grewe F."/>
        </authorList>
    </citation>
    <scope>NUCLEOTIDE SEQUENCE [LARGE SCALE GENOMIC DNA]</scope>
    <source>
        <strain evidence="7 8">Mercado 3170</strain>
    </source>
</reference>
<organism evidence="7 8">
    <name type="scientific">Stereocaulon virgatum</name>
    <dbReference type="NCBI Taxonomy" id="373712"/>
    <lineage>
        <taxon>Eukaryota</taxon>
        <taxon>Fungi</taxon>
        <taxon>Dikarya</taxon>
        <taxon>Ascomycota</taxon>
        <taxon>Pezizomycotina</taxon>
        <taxon>Lecanoromycetes</taxon>
        <taxon>OSLEUM clade</taxon>
        <taxon>Lecanoromycetidae</taxon>
        <taxon>Lecanorales</taxon>
        <taxon>Lecanorineae</taxon>
        <taxon>Stereocaulaceae</taxon>
        <taxon>Stereocaulon</taxon>
    </lineage>
</organism>
<dbReference type="PANTHER" id="PTHR12599:SF0">
    <property type="entry name" value="PTERIN-4-ALPHA-CARBINOLAMINE DEHYDRATASE"/>
    <property type="match status" value="1"/>
</dbReference>
<dbReference type="Pfam" id="PF01329">
    <property type="entry name" value="Pterin_4a"/>
    <property type="match status" value="1"/>
</dbReference>
<evidence type="ECO:0000313" key="7">
    <source>
        <dbReference type="EMBL" id="KAL2048590.1"/>
    </source>
</evidence>
<gene>
    <name evidence="7" type="ORF">N7G274_000502</name>
</gene>
<dbReference type="SUPFAM" id="SSF55248">
    <property type="entry name" value="PCD-like"/>
    <property type="match status" value="1"/>
</dbReference>
<dbReference type="CDD" id="cd00488">
    <property type="entry name" value="PCD_DCoH"/>
    <property type="match status" value="1"/>
</dbReference>
<comment type="similarity">
    <text evidence="2">Belongs to the pterin-4-alpha-carbinolamine dehydratase family.</text>
</comment>
<accession>A0ABR4ASB8</accession>
<name>A0ABR4ASB8_9LECA</name>
<evidence type="ECO:0000256" key="4">
    <source>
        <dbReference type="ARBA" id="ARBA00023239"/>
    </source>
</evidence>
<keyword evidence="8" id="KW-1185">Reference proteome</keyword>
<comment type="catalytic activity">
    <reaction evidence="1">
        <text>(4aS,6R)-4a-hydroxy-L-erythro-5,6,7,8-tetrahydrobiopterin = (6R)-L-erythro-6,7-dihydrobiopterin + H2O</text>
        <dbReference type="Rhea" id="RHEA:11920"/>
        <dbReference type="ChEBI" id="CHEBI:15377"/>
        <dbReference type="ChEBI" id="CHEBI:15642"/>
        <dbReference type="ChEBI" id="CHEBI:43120"/>
        <dbReference type="EC" id="4.2.1.96"/>
    </reaction>
</comment>
<evidence type="ECO:0000256" key="2">
    <source>
        <dbReference type="ARBA" id="ARBA00006472"/>
    </source>
</evidence>